<proteinExistence type="predicted"/>
<gene>
    <name evidence="2" type="ORF">LPJSA22_00157</name>
</gene>
<evidence type="ECO:0000313" key="2">
    <source>
        <dbReference type="EMBL" id="ODO60224.1"/>
    </source>
</evidence>
<evidence type="ECO:0000256" key="1">
    <source>
        <dbReference type="SAM" id="Phobius"/>
    </source>
</evidence>
<comment type="caution">
    <text evidence="2">The sequence shown here is derived from an EMBL/GenBank/DDBJ whole genome shotgun (WGS) entry which is preliminary data.</text>
</comment>
<dbReference type="EMBL" id="MCOL01000001">
    <property type="protein sequence ID" value="ODO60224.1"/>
    <property type="molecule type" value="Genomic_DNA"/>
</dbReference>
<evidence type="ECO:0000313" key="3">
    <source>
        <dbReference type="Proteomes" id="UP000094892"/>
    </source>
</evidence>
<sequence>MSICGVIKWRSKAQSRNCGGLNQQAQRGQLLRRIRGNWYQFQKTATRYQVFSEYVSGNVATEIDDQHTPFELLTRLQLTKPAVQVIYMGTAQTELQGARVDRQDAPLQLKIALAQRGHLLNVMNIRLVVGLILAVIVISLNVSDNVASWGMLAWLLFTFYPAWQASRLHKQANALRVITQQYDDAWRPTMHVFLKNMSTELDTEKVAGLGAWAYVGKDHHGMYWYDLKTLASAGEIKQSLQPIVGDSVSVSIVSWLGLAPIGFV</sequence>
<keyword evidence="1" id="KW-0812">Transmembrane</keyword>
<dbReference type="AlphaFoldDB" id="A0A1E3KMX1"/>
<keyword evidence="1" id="KW-1133">Transmembrane helix</keyword>
<dbReference type="Proteomes" id="UP000094892">
    <property type="component" value="Unassembled WGS sequence"/>
</dbReference>
<feature type="transmembrane region" description="Helical" evidence="1">
    <location>
        <begin position="119"/>
        <end position="140"/>
    </location>
</feature>
<dbReference type="PATRIC" id="fig|1590.306.peg.161"/>
<name>A0A1E3KMX1_LACPN</name>
<dbReference type="RefSeq" id="WP_261978968.1">
    <property type="nucleotide sequence ID" value="NZ_CP152072.1"/>
</dbReference>
<accession>A0A1E3KMX1</accession>
<feature type="transmembrane region" description="Helical" evidence="1">
    <location>
        <begin position="146"/>
        <end position="163"/>
    </location>
</feature>
<protein>
    <submittedName>
        <fullName evidence="2">Uncharacterized protein</fullName>
    </submittedName>
</protein>
<keyword evidence="1" id="KW-0472">Membrane</keyword>
<reference evidence="2 3" key="1">
    <citation type="submission" date="2016-08" db="EMBL/GenBank/DDBJ databases">
        <title>Genome sequencing of Lactobacillus plantarum JSA22, isolated from fermented soybean paste.</title>
        <authorList>
            <person name="Choi H.S."/>
        </authorList>
    </citation>
    <scope>NUCLEOTIDE SEQUENCE [LARGE SCALE GENOMIC DNA]</scope>
    <source>
        <strain evidence="2 3">JSA22</strain>
    </source>
</reference>
<organism evidence="2 3">
    <name type="scientific">Lactiplantibacillus plantarum</name>
    <name type="common">Lactobacillus plantarum</name>
    <dbReference type="NCBI Taxonomy" id="1590"/>
    <lineage>
        <taxon>Bacteria</taxon>
        <taxon>Bacillati</taxon>
        <taxon>Bacillota</taxon>
        <taxon>Bacilli</taxon>
        <taxon>Lactobacillales</taxon>
        <taxon>Lactobacillaceae</taxon>
        <taxon>Lactiplantibacillus</taxon>
    </lineage>
</organism>